<reference evidence="1" key="1">
    <citation type="journal article" date="2021" name="Proc. Natl. Acad. Sci. U.S.A.">
        <title>A Catalog of Tens of Thousands of Viruses from Human Metagenomes Reveals Hidden Associations with Chronic Diseases.</title>
        <authorList>
            <person name="Tisza M.J."/>
            <person name="Buck C.B."/>
        </authorList>
    </citation>
    <scope>NUCLEOTIDE SEQUENCE</scope>
    <source>
        <strain evidence="1">CtRGj11</strain>
    </source>
</reference>
<proteinExistence type="predicted"/>
<name>A0A8S5SJQ9_9CAUD</name>
<dbReference type="EMBL" id="BK032613">
    <property type="protein sequence ID" value="DAF51308.1"/>
    <property type="molecule type" value="Genomic_DNA"/>
</dbReference>
<evidence type="ECO:0000313" key="1">
    <source>
        <dbReference type="EMBL" id="DAF51308.1"/>
    </source>
</evidence>
<organism evidence="1">
    <name type="scientific">Siphoviridae sp. ctRGj11</name>
    <dbReference type="NCBI Taxonomy" id="2827868"/>
    <lineage>
        <taxon>Viruses</taxon>
        <taxon>Duplodnaviria</taxon>
        <taxon>Heunggongvirae</taxon>
        <taxon>Uroviricota</taxon>
        <taxon>Caudoviricetes</taxon>
    </lineage>
</organism>
<sequence length="100" mass="11043">MIGVVYRTRVRPIAVVVGWRDAIGGPFVCVAVGRISTYCTVSAAARGWRTSFVWACFLGPWSYVWHRRGMGVSQLAFRLCSMTVRTVGLLALKNTYGNLA</sequence>
<accession>A0A8S5SJQ9</accession>
<protein>
    <submittedName>
        <fullName evidence="1">Uncharacterized protein</fullName>
    </submittedName>
</protein>